<accession>A0A7T7ZY30</accession>
<organism evidence="6 7">
    <name type="scientific">Elizabethkingia bruuniana</name>
    <dbReference type="NCBI Taxonomy" id="1756149"/>
    <lineage>
        <taxon>Bacteria</taxon>
        <taxon>Pseudomonadati</taxon>
        <taxon>Bacteroidota</taxon>
        <taxon>Flavobacteriia</taxon>
        <taxon>Flavobacteriales</taxon>
        <taxon>Weeksellaceae</taxon>
        <taxon>Elizabethkingia</taxon>
    </lineage>
</organism>
<evidence type="ECO:0000259" key="5">
    <source>
        <dbReference type="Pfam" id="PF00775"/>
    </source>
</evidence>
<dbReference type="RefSeq" id="WP_034870232.1">
    <property type="nucleotide sequence ID" value="NZ_CBCSDR010000001.1"/>
</dbReference>
<evidence type="ECO:0000313" key="7">
    <source>
        <dbReference type="Proteomes" id="UP000595426"/>
    </source>
</evidence>
<keyword evidence="2 6" id="KW-0223">Dioxygenase</keyword>
<reference evidence="6 7" key="1">
    <citation type="submission" date="2020-12" db="EMBL/GenBank/DDBJ databases">
        <title>FDA dAtabase for Regulatory Grade micrObial Sequences (FDA-ARGOS): Supporting development and validation of Infectious Disease Dx tests.</title>
        <authorList>
            <person name="Kerrigan L."/>
            <person name="Long C."/>
            <person name="Tallon L."/>
            <person name="Sadzewicz L."/>
            <person name="Zhao X."/>
            <person name="Boylan J."/>
            <person name="Ott S."/>
            <person name="Bowen H."/>
            <person name="Vavikolanu K."/>
            <person name="Mehta A."/>
            <person name="Aluvathingal J."/>
            <person name="Nadendla S."/>
            <person name="Yan Y."/>
            <person name="Sichtig H."/>
        </authorList>
    </citation>
    <scope>NUCLEOTIDE SEQUENCE [LARGE SCALE GENOMIC DNA]</scope>
    <source>
        <strain evidence="6 7">FDAARGOS_1031</strain>
    </source>
</reference>
<dbReference type="Gene3D" id="2.60.130.10">
    <property type="entry name" value="Aromatic compound dioxygenase"/>
    <property type="match status" value="1"/>
</dbReference>
<evidence type="ECO:0000256" key="2">
    <source>
        <dbReference type="ARBA" id="ARBA00022964"/>
    </source>
</evidence>
<feature type="domain" description="Intradiol ring-cleavage dioxygenases" evidence="5">
    <location>
        <begin position="62"/>
        <end position="176"/>
    </location>
</feature>
<dbReference type="OrthoDB" id="933561at2"/>
<dbReference type="EMBL" id="CP067018">
    <property type="protein sequence ID" value="QQN58150.1"/>
    <property type="molecule type" value="Genomic_DNA"/>
</dbReference>
<dbReference type="GeneID" id="93132549"/>
<evidence type="ECO:0000256" key="3">
    <source>
        <dbReference type="ARBA" id="ARBA00023002"/>
    </source>
</evidence>
<sequence length="400" mass="45899">MKKWIIFKLISLLLLSVSCNGQQPNKKSSDIKNGVVGGGCDSCELMYIGMPEKIQSTNTSPGWDQKGQKLVVTGTVFQIDGKTPAPDVIIYYWQTDNDGYYSPKPGLDSKVKRHGYIRGWVKTDEKGKYTIRTIRPSPYPNDILPAHIHLSVKEPDIANEYYTDEINFDDDKLLIPHFKKYPQENRGGSGVVRVLLKDNMQIAEHNIVLGLNIPNYPKKATVVLQSGLNIGEDQPSFIPFHVYGPDRGTQTCPVCKYGRYHGIIYFVGNNTNWNEVKSWLQFLEQESKNRKKYLKVYFVYGNDKDYNKDQRQSMLEKLGSELNIQYTALTFVPSFYDEKTEAVLNKINPQAENTFVIYKHRNIVDKYINLKPTKESFKMLSNALDKTQGDFFDLPEPNYE</sequence>
<dbReference type="PANTHER" id="PTHR33711">
    <property type="entry name" value="DIOXYGENASE, PUTATIVE (AFU_ORTHOLOGUE AFUA_2G02910)-RELATED"/>
    <property type="match status" value="1"/>
</dbReference>
<dbReference type="CDD" id="cd00421">
    <property type="entry name" value="intradiol_dioxygenase"/>
    <property type="match status" value="1"/>
</dbReference>
<dbReference type="Pfam" id="PF00775">
    <property type="entry name" value="Dioxygenase_C"/>
    <property type="match status" value="1"/>
</dbReference>
<dbReference type="InterPro" id="IPR000627">
    <property type="entry name" value="Intradiol_dOase_C"/>
</dbReference>
<dbReference type="PANTHER" id="PTHR33711:SF10">
    <property type="entry name" value="INTRADIOL RING-CLEAVAGE DIOXYGENASES DOMAIN-CONTAINING PROTEIN"/>
    <property type="match status" value="1"/>
</dbReference>
<dbReference type="SUPFAM" id="SSF49482">
    <property type="entry name" value="Aromatic compound dioxygenase"/>
    <property type="match status" value="1"/>
</dbReference>
<evidence type="ECO:0000313" key="6">
    <source>
        <dbReference type="EMBL" id="QQN58150.1"/>
    </source>
</evidence>
<proteinExistence type="inferred from homology"/>
<comment type="similarity">
    <text evidence="1">Belongs to the intradiol ring-cleavage dioxygenase family.</text>
</comment>
<dbReference type="InterPro" id="IPR015889">
    <property type="entry name" value="Intradiol_dOase_core"/>
</dbReference>
<dbReference type="Proteomes" id="UP000595426">
    <property type="component" value="Chromosome"/>
</dbReference>
<dbReference type="KEGG" id="egm:AYC65_06525"/>
<feature type="signal peptide" evidence="4">
    <location>
        <begin position="1"/>
        <end position="21"/>
    </location>
</feature>
<keyword evidence="3" id="KW-0560">Oxidoreductase</keyword>
<dbReference type="PROSITE" id="PS51257">
    <property type="entry name" value="PROKAR_LIPOPROTEIN"/>
    <property type="match status" value="1"/>
</dbReference>
<protein>
    <submittedName>
        <fullName evidence="6">Intradiol ring-cleavage dioxygenase</fullName>
    </submittedName>
</protein>
<dbReference type="GO" id="GO:0008199">
    <property type="term" value="F:ferric iron binding"/>
    <property type="evidence" value="ECO:0007669"/>
    <property type="project" value="InterPro"/>
</dbReference>
<evidence type="ECO:0000256" key="1">
    <source>
        <dbReference type="ARBA" id="ARBA00007825"/>
    </source>
</evidence>
<keyword evidence="7" id="KW-1185">Reference proteome</keyword>
<dbReference type="InterPro" id="IPR050770">
    <property type="entry name" value="Intradiol_RC_Dioxygenase"/>
</dbReference>
<dbReference type="GO" id="GO:0016702">
    <property type="term" value="F:oxidoreductase activity, acting on single donors with incorporation of molecular oxygen, incorporation of two atoms of oxygen"/>
    <property type="evidence" value="ECO:0007669"/>
    <property type="project" value="InterPro"/>
</dbReference>
<keyword evidence="4" id="KW-0732">Signal</keyword>
<name>A0A7T7ZY30_9FLAO</name>
<evidence type="ECO:0000256" key="4">
    <source>
        <dbReference type="SAM" id="SignalP"/>
    </source>
</evidence>
<feature type="chain" id="PRO_5032982219" evidence="4">
    <location>
        <begin position="22"/>
        <end position="400"/>
    </location>
</feature>
<dbReference type="AlphaFoldDB" id="A0A7T7ZY30"/>
<gene>
    <name evidence="6" type="ORF">I6H88_17215</name>
</gene>